<dbReference type="GO" id="GO:0006508">
    <property type="term" value="P:proteolysis"/>
    <property type="evidence" value="ECO:0007669"/>
    <property type="project" value="InterPro"/>
</dbReference>
<evidence type="ECO:0000259" key="1">
    <source>
        <dbReference type="Pfam" id="PF00656"/>
    </source>
</evidence>
<organism evidence="2 3">
    <name type="scientific">Mesorhizobium alhagi CCNWXJ12-2</name>
    <dbReference type="NCBI Taxonomy" id="1107882"/>
    <lineage>
        <taxon>Bacteria</taxon>
        <taxon>Pseudomonadati</taxon>
        <taxon>Pseudomonadota</taxon>
        <taxon>Alphaproteobacteria</taxon>
        <taxon>Hyphomicrobiales</taxon>
        <taxon>Phyllobacteriaceae</taxon>
        <taxon>Allomesorhizobium</taxon>
    </lineage>
</organism>
<dbReference type="Pfam" id="PF00656">
    <property type="entry name" value="Peptidase_C14"/>
    <property type="match status" value="1"/>
</dbReference>
<dbReference type="OrthoDB" id="6022002at2"/>
<proteinExistence type="predicted"/>
<dbReference type="Gene3D" id="3.40.50.1460">
    <property type="match status" value="1"/>
</dbReference>
<feature type="domain" description="Peptidase C14 caspase" evidence="1">
    <location>
        <begin position="34"/>
        <end position="269"/>
    </location>
</feature>
<evidence type="ECO:0000313" key="2">
    <source>
        <dbReference type="EMBL" id="EHK55583.1"/>
    </source>
</evidence>
<gene>
    <name evidence="2" type="ORF">MAXJ12_19483</name>
</gene>
<dbReference type="AlphaFoldDB" id="H0HUN7"/>
<name>H0HUN7_9HYPH</name>
<dbReference type="RefSeq" id="WP_008837510.1">
    <property type="nucleotide sequence ID" value="NZ_AHAM01000159.1"/>
</dbReference>
<keyword evidence="3" id="KW-1185">Reference proteome</keyword>
<dbReference type="InterPro" id="IPR029030">
    <property type="entry name" value="Caspase-like_dom_sf"/>
</dbReference>
<dbReference type="EMBL" id="AHAM01000159">
    <property type="protein sequence ID" value="EHK55583.1"/>
    <property type="molecule type" value="Genomic_DNA"/>
</dbReference>
<dbReference type="PATRIC" id="fig|1107882.3.peg.3802"/>
<protein>
    <submittedName>
        <fullName evidence="2">Peptidase C14 caspase catalytic subunit p20</fullName>
    </submittedName>
</protein>
<dbReference type="Proteomes" id="UP000003250">
    <property type="component" value="Unassembled WGS sequence"/>
</dbReference>
<sequence>MNRRDVIILGGAALGASYLPKAAAQPASGSVRGAIVIGVDRIDGLATLSASKDADKVAAWLGGEGFKVEKLTDANGGAVSVDDVFDATSKFVTPGTFHVLVIYFAGHGFATGFTEWWMLTGAPINPNRAVNFFESQTLAQTCGIPTVVIVSDACRSLPTNAQLSRVKGGPIFPNTADFLDQGQVDTLKACTFAAPSYEAALVDRIAQRGGIFTETLMDAFRAPWDKMTTTLDNGDVVVKNSSLKEYLKAETNRRVQEVIGLTKSQIPDINAFADIHLSRVLEPTRTPPAPSTSIPVSFQSVANVALNEAGINISDSSPLSSSLSNAIKNSGAYRDFDTLKTQISSSAFPSSFETQTGLSVSGIDVVDIITHPSVQSEKLIIGFSIQNIRVDFAGHYRVCDCLVQFADGNLSVFPVIDGFITNVFYGEVGVDSVTFVPSSNSSRWFEYGDNKDRIDNLHAIVASASALGGFRIEGDASTRAKNAAQIADQIRLMKSLDPTLGIYAAYAYAQAGLPESVSSVSSFMRDDLGFDFFDLAMLDRRRDVGGAIPTAFPFWPMLTQGWEYLRPYDIASPHGLAELKPFLMPSLWTTLSGEAKSIVSPIVSGRLPEPR</sequence>
<dbReference type="GO" id="GO:0004197">
    <property type="term" value="F:cysteine-type endopeptidase activity"/>
    <property type="evidence" value="ECO:0007669"/>
    <property type="project" value="InterPro"/>
</dbReference>
<dbReference type="InterPro" id="IPR011600">
    <property type="entry name" value="Pept_C14_caspase"/>
</dbReference>
<dbReference type="SUPFAM" id="SSF52129">
    <property type="entry name" value="Caspase-like"/>
    <property type="match status" value="1"/>
</dbReference>
<reference evidence="2 3" key="1">
    <citation type="journal article" date="2012" name="J. Bacteriol.">
        <title>Draft Genome Sequence of Mesorhizobium alhagi CCNWXJ12-2T, a Novel Salt-Resistant Species Isolated from the Desert of Northwestern China.</title>
        <authorList>
            <person name="Zhou M."/>
            <person name="Chen W."/>
            <person name="Chen H."/>
            <person name="Wei G."/>
        </authorList>
    </citation>
    <scope>NUCLEOTIDE SEQUENCE [LARGE SCALE GENOMIC DNA]</scope>
    <source>
        <strain evidence="2 3">CCNWXJ12-2</strain>
    </source>
</reference>
<accession>H0HUN7</accession>
<evidence type="ECO:0000313" key="3">
    <source>
        <dbReference type="Proteomes" id="UP000003250"/>
    </source>
</evidence>